<proteinExistence type="predicted"/>
<dbReference type="GO" id="GO:0016747">
    <property type="term" value="F:acyltransferase activity, transferring groups other than amino-acyl groups"/>
    <property type="evidence" value="ECO:0007669"/>
    <property type="project" value="InterPro"/>
</dbReference>
<dbReference type="InterPro" id="IPR000182">
    <property type="entry name" value="GNAT_dom"/>
</dbReference>
<evidence type="ECO:0000256" key="2">
    <source>
        <dbReference type="ARBA" id="ARBA00023315"/>
    </source>
</evidence>
<dbReference type="InterPro" id="IPR016181">
    <property type="entry name" value="Acyl_CoA_acyltransferase"/>
</dbReference>
<sequence>MDIQSQNLSTHPLTKEETERYARFLYNHLEEYGDPLDDVLACFDYAAHRGGLLITAVDDDELLGVAMTNETGMSGYIPANILVYLAVSPNARRRGVGSALMNAVKAETTGGIALHVEENNPAKSLYERSGFDVKYLEMRSA</sequence>
<evidence type="ECO:0000313" key="5">
    <source>
        <dbReference type="Proteomes" id="UP000280344"/>
    </source>
</evidence>
<dbReference type="PANTHER" id="PTHR43420:SF44">
    <property type="entry name" value="ACETYLTRANSFERASE YPEA"/>
    <property type="match status" value="1"/>
</dbReference>
<dbReference type="KEGG" id="flh:EJ997_02500"/>
<dbReference type="Proteomes" id="UP000280344">
    <property type="component" value="Chromosome"/>
</dbReference>
<organism evidence="4 5">
    <name type="scientific">Flaviflexus ciconiae</name>
    <dbReference type="NCBI Taxonomy" id="2496867"/>
    <lineage>
        <taxon>Bacteria</taxon>
        <taxon>Bacillati</taxon>
        <taxon>Actinomycetota</taxon>
        <taxon>Actinomycetes</taxon>
        <taxon>Actinomycetales</taxon>
        <taxon>Actinomycetaceae</taxon>
        <taxon>Flaviflexus</taxon>
    </lineage>
</organism>
<keyword evidence="5" id="KW-1185">Reference proteome</keyword>
<feature type="domain" description="N-acetyltransferase" evidence="3">
    <location>
        <begin position="8"/>
        <end position="141"/>
    </location>
</feature>
<evidence type="ECO:0000259" key="3">
    <source>
        <dbReference type="PROSITE" id="PS51186"/>
    </source>
</evidence>
<dbReference type="EMBL" id="CP034593">
    <property type="protein sequence ID" value="AZQ76378.1"/>
    <property type="molecule type" value="Genomic_DNA"/>
</dbReference>
<keyword evidence="1 4" id="KW-0808">Transferase</keyword>
<dbReference type="InterPro" id="IPR050680">
    <property type="entry name" value="YpeA/RimI_acetyltransf"/>
</dbReference>
<dbReference type="AlphaFoldDB" id="A0A3S9PVL8"/>
<gene>
    <name evidence="4" type="ORF">EJ997_02500</name>
</gene>
<accession>A0A3S9PVL8</accession>
<dbReference type="Gene3D" id="3.40.630.30">
    <property type="match status" value="1"/>
</dbReference>
<keyword evidence="2" id="KW-0012">Acyltransferase</keyword>
<reference evidence="4 5" key="1">
    <citation type="submission" date="2018-12" db="EMBL/GenBank/DDBJ databases">
        <title>Complete genome sequence of Flaviflexus sp. H23T48.</title>
        <authorList>
            <person name="Bae J.-W."/>
            <person name="Lee J.-Y."/>
        </authorList>
    </citation>
    <scope>NUCLEOTIDE SEQUENCE [LARGE SCALE GENOMIC DNA]</scope>
    <source>
        <strain evidence="4 5">H23T48</strain>
    </source>
</reference>
<dbReference type="RefSeq" id="WP_126703186.1">
    <property type="nucleotide sequence ID" value="NZ_CP034593.1"/>
</dbReference>
<evidence type="ECO:0000313" key="4">
    <source>
        <dbReference type="EMBL" id="AZQ76378.1"/>
    </source>
</evidence>
<name>A0A3S9PVL8_9ACTO</name>
<dbReference type="PANTHER" id="PTHR43420">
    <property type="entry name" value="ACETYLTRANSFERASE"/>
    <property type="match status" value="1"/>
</dbReference>
<dbReference type="SUPFAM" id="SSF55729">
    <property type="entry name" value="Acyl-CoA N-acyltransferases (Nat)"/>
    <property type="match status" value="1"/>
</dbReference>
<dbReference type="OrthoDB" id="9127144at2"/>
<protein>
    <submittedName>
        <fullName evidence="4">N-acetyltransferase</fullName>
    </submittedName>
</protein>
<dbReference type="Pfam" id="PF13508">
    <property type="entry name" value="Acetyltransf_7"/>
    <property type="match status" value="1"/>
</dbReference>
<dbReference type="PROSITE" id="PS51186">
    <property type="entry name" value="GNAT"/>
    <property type="match status" value="1"/>
</dbReference>
<evidence type="ECO:0000256" key="1">
    <source>
        <dbReference type="ARBA" id="ARBA00022679"/>
    </source>
</evidence>
<dbReference type="CDD" id="cd04301">
    <property type="entry name" value="NAT_SF"/>
    <property type="match status" value="1"/>
</dbReference>